<dbReference type="RefSeq" id="XP_827422.1">
    <property type="nucleotide sequence ID" value="XM_822329.1"/>
</dbReference>
<evidence type="ECO:0000313" key="2">
    <source>
        <dbReference type="EMBL" id="EAN77092.1"/>
    </source>
</evidence>
<dbReference type="InParanoid" id="Q38DM8"/>
<keyword evidence="3" id="KW-1185">Reference proteome</keyword>
<protein>
    <submittedName>
        <fullName evidence="2">Uncharacterized protein</fullName>
    </submittedName>
</protein>
<keyword evidence="1" id="KW-0472">Membrane</keyword>
<dbReference type="PaxDb" id="5691-EAN77092"/>
<name>Q38DM8_TRYB2</name>
<keyword evidence="1" id="KW-0812">Transmembrane</keyword>
<keyword evidence="1" id="KW-1133">Transmembrane helix</keyword>
<feature type="transmembrane region" description="Helical" evidence="1">
    <location>
        <begin position="58"/>
        <end position="75"/>
    </location>
</feature>
<reference evidence="2 3" key="1">
    <citation type="journal article" date="2005" name="Science">
        <title>Comparative genomics of trypanosomatid parasitic protozoa.</title>
        <authorList>
            <person name="El-Sayed N.M."/>
            <person name="Myler P.J."/>
            <person name="Blandin G."/>
            <person name="Berriman M."/>
            <person name="Crabtree J."/>
            <person name="Aggarwal G."/>
            <person name="Caler E."/>
            <person name="Renauld H."/>
            <person name="Worthey E.A."/>
            <person name="Hertz-Fowler C."/>
            <person name="Ghedin E."/>
            <person name="Peacock C."/>
            <person name="Bartholomeu D.C."/>
            <person name="Haas B.J."/>
            <person name="Tran A.N."/>
            <person name="Wortman J.R."/>
            <person name="Alsmark U.C."/>
            <person name="Angiuoli S."/>
            <person name="Anupama A."/>
            <person name="Badger J."/>
            <person name="Bringaud F."/>
            <person name="Cadag E."/>
            <person name="Carlton J.M."/>
            <person name="Cerqueira G.C."/>
            <person name="Creasy T."/>
            <person name="Delcher A.L."/>
            <person name="Djikeng A."/>
            <person name="Embley T.M."/>
            <person name="Hauser C."/>
            <person name="Ivens A.C."/>
            <person name="Kummerfeld S.K."/>
            <person name="Pereira-Leal J.B."/>
            <person name="Nilsson D."/>
            <person name="Peterson J."/>
            <person name="Salzberg S.L."/>
            <person name="Shallom J."/>
            <person name="Silva J.C."/>
            <person name="Sundaram J."/>
            <person name="Westenberger S."/>
            <person name="White O."/>
            <person name="Melville S.E."/>
            <person name="Donelson J.E."/>
            <person name="Andersson B."/>
            <person name="Stuart K.D."/>
            <person name="Hall N."/>
        </authorList>
    </citation>
    <scope>NUCLEOTIDE SEQUENCE [LARGE SCALE GENOMIC DNA]</scope>
    <source>
        <strain evidence="2 3">927/4 GUTat10.1</strain>
    </source>
</reference>
<dbReference type="Proteomes" id="UP000008524">
    <property type="component" value="Chromosome 9"/>
</dbReference>
<dbReference type="EMBL" id="CM000207">
    <property type="protein sequence ID" value="EAN77092.1"/>
    <property type="molecule type" value="Genomic_DNA"/>
</dbReference>
<dbReference type="AlphaFoldDB" id="Q38DM8"/>
<reference evidence="2 3" key="2">
    <citation type="journal article" date="2005" name="Science">
        <title>The genome of the African trypanosome Trypanosoma brucei.</title>
        <authorList>
            <person name="Berriman M."/>
            <person name="Ghedin E."/>
            <person name="Hertz-Fowler C."/>
            <person name="Blandin G."/>
            <person name="Renauld H."/>
            <person name="Bartholomeu D.C."/>
            <person name="Lennard N.J."/>
            <person name="Caler E."/>
            <person name="Hamlin N.E."/>
            <person name="Haas B."/>
            <person name="Bohme U."/>
            <person name="Hannick L."/>
            <person name="Aslett M.A."/>
            <person name="Shallom J."/>
            <person name="Marcello L."/>
            <person name="Hou L."/>
            <person name="Wickstead B."/>
            <person name="Alsmark U.C."/>
            <person name="Arrowsmith C."/>
            <person name="Atkin R.J."/>
            <person name="Barron A.J."/>
            <person name="Bringaud F."/>
            <person name="Brooks K."/>
            <person name="Carrington M."/>
            <person name="Cherevach I."/>
            <person name="Chillingworth T.J."/>
            <person name="Churcher C."/>
            <person name="Clark L.N."/>
            <person name="Corton C.H."/>
            <person name="Cronin A."/>
            <person name="Davies R.M."/>
            <person name="Doggett J."/>
            <person name="Djikeng A."/>
            <person name="Feldblyum T."/>
            <person name="Field M.C."/>
            <person name="Fraser A."/>
            <person name="Goodhead I."/>
            <person name="Hance Z."/>
            <person name="Harper D."/>
            <person name="Harris B.R."/>
            <person name="Hauser H."/>
            <person name="Hostetler J."/>
            <person name="Ivens A."/>
            <person name="Jagels K."/>
            <person name="Johnson D."/>
            <person name="Johnson J."/>
            <person name="Jones K."/>
            <person name="Kerhornou A.X."/>
            <person name="Koo H."/>
            <person name="Larke N."/>
            <person name="Landfear S."/>
            <person name="Larkin C."/>
            <person name="Leech V."/>
            <person name="Line A."/>
            <person name="Lord A."/>
            <person name="Macleod A."/>
            <person name="Mooney P.J."/>
            <person name="Moule S."/>
            <person name="Martin D.M."/>
            <person name="Morgan G.W."/>
            <person name="Mungall K."/>
            <person name="Norbertczak H."/>
            <person name="Ormond D."/>
            <person name="Pai G."/>
            <person name="Peacock C.S."/>
            <person name="Peterson J."/>
            <person name="Quail M.A."/>
            <person name="Rabbinowitsch E."/>
            <person name="Rajandream M.A."/>
            <person name="Reitter C."/>
            <person name="Salzberg S.L."/>
            <person name="Sanders M."/>
            <person name="Schobel S."/>
            <person name="Sharp S."/>
            <person name="Simmonds M."/>
            <person name="Simpson A.J."/>
            <person name="Tallon L."/>
            <person name="Turner C.M."/>
            <person name="Tait A."/>
            <person name="Tivey A.R."/>
            <person name="Van Aken S."/>
            <person name="Walker D."/>
            <person name="Wanless D."/>
            <person name="Wang S."/>
            <person name="White B."/>
            <person name="White O."/>
            <person name="Whitehead S."/>
            <person name="Woodward J."/>
            <person name="Wortman J."/>
            <person name="Adams M.D."/>
            <person name="Embley T.M."/>
            <person name="Gull K."/>
            <person name="Ullu E."/>
            <person name="Barry J.D."/>
            <person name="Fairlamb A.H."/>
            <person name="Opperdoes F."/>
            <person name="Barrell B.G."/>
            <person name="Donelson J.E."/>
            <person name="Hall N."/>
            <person name="Fraser C.M."/>
            <person name="Melville S.E."/>
            <person name="El-Sayed N.M."/>
        </authorList>
    </citation>
    <scope>NUCLEOTIDE SEQUENCE [LARGE SCALE GENOMIC DNA]</scope>
    <source>
        <strain evidence="2 3">927/4 GUTat10.1</strain>
    </source>
</reference>
<accession>Q38DM8</accession>
<evidence type="ECO:0000256" key="1">
    <source>
        <dbReference type="SAM" id="Phobius"/>
    </source>
</evidence>
<dbReference type="KEGG" id="tbr:Tb09.211.2770"/>
<evidence type="ECO:0000313" key="3">
    <source>
        <dbReference type="Proteomes" id="UP000008524"/>
    </source>
</evidence>
<proteinExistence type="predicted"/>
<dbReference type="GeneID" id="3660879"/>
<sequence>MAYCNSSLIEELPDGTGVFYVGERVACLVSRLSCPFLSLFVHLRALGNFLMKYCSPPIHTLCLVGFLMLLCRFVVRRT</sequence>
<gene>
    <name evidence="2" type="ORF">Tb09.211.2770</name>
</gene>
<organism evidence="2 3">
    <name type="scientific">Trypanosoma brucei brucei (strain 927/4 GUTat10.1)</name>
    <dbReference type="NCBI Taxonomy" id="185431"/>
    <lineage>
        <taxon>Eukaryota</taxon>
        <taxon>Discoba</taxon>
        <taxon>Euglenozoa</taxon>
        <taxon>Kinetoplastea</taxon>
        <taxon>Metakinetoplastina</taxon>
        <taxon>Trypanosomatida</taxon>
        <taxon>Trypanosomatidae</taxon>
        <taxon>Trypanosoma</taxon>
    </lineage>
</organism>